<keyword evidence="1" id="KW-0547">Nucleotide-binding</keyword>
<dbReference type="Pfam" id="PF21011">
    <property type="entry name" value="CetZ_C"/>
    <property type="match status" value="1"/>
</dbReference>
<gene>
    <name evidence="4" type="ORF">S06H3_21981</name>
</gene>
<keyword evidence="2" id="KW-0342">GTP-binding</keyword>
<dbReference type="InterPro" id="IPR037103">
    <property type="entry name" value="Tubulin/FtsZ-like_C"/>
</dbReference>
<evidence type="ECO:0000259" key="3">
    <source>
        <dbReference type="Pfam" id="PF21011"/>
    </source>
</evidence>
<dbReference type="EMBL" id="BARV01011652">
    <property type="protein sequence ID" value="GAI10536.1"/>
    <property type="molecule type" value="Genomic_DNA"/>
</dbReference>
<dbReference type="Gene3D" id="3.40.50.1440">
    <property type="entry name" value="Tubulin/FtsZ, GTPase domain"/>
    <property type="match status" value="1"/>
</dbReference>
<dbReference type="InterPro" id="IPR036525">
    <property type="entry name" value="Tubulin/FtsZ_GTPase_sf"/>
</dbReference>
<feature type="non-terminal residue" evidence="4">
    <location>
        <position position="1"/>
    </location>
</feature>
<reference evidence="4" key="1">
    <citation type="journal article" date="2014" name="Front. Microbiol.">
        <title>High frequency of phylogenetically diverse reductive dehalogenase-homologous genes in deep subseafloor sedimentary metagenomes.</title>
        <authorList>
            <person name="Kawai M."/>
            <person name="Futagami T."/>
            <person name="Toyoda A."/>
            <person name="Takaki Y."/>
            <person name="Nishi S."/>
            <person name="Hori S."/>
            <person name="Arai W."/>
            <person name="Tsubouchi T."/>
            <person name="Morono Y."/>
            <person name="Uchiyama I."/>
            <person name="Ito T."/>
            <person name="Fujiyama A."/>
            <person name="Inagaki F."/>
            <person name="Takami H."/>
        </authorList>
    </citation>
    <scope>NUCLEOTIDE SEQUENCE</scope>
    <source>
        <strain evidence="4">Expedition CK06-06</strain>
    </source>
</reference>
<dbReference type="GO" id="GO:0005525">
    <property type="term" value="F:GTP binding"/>
    <property type="evidence" value="ECO:0007669"/>
    <property type="project" value="UniProtKB-KW"/>
</dbReference>
<proteinExistence type="predicted"/>
<evidence type="ECO:0000313" key="4">
    <source>
        <dbReference type="EMBL" id="GAI10536.1"/>
    </source>
</evidence>
<dbReference type="AlphaFoldDB" id="X1LXN3"/>
<evidence type="ECO:0000256" key="1">
    <source>
        <dbReference type="ARBA" id="ARBA00022741"/>
    </source>
</evidence>
<dbReference type="InterPro" id="IPR048737">
    <property type="entry name" value="CetZ_C"/>
</dbReference>
<evidence type="ECO:0000256" key="2">
    <source>
        <dbReference type="ARBA" id="ARBA00023134"/>
    </source>
</evidence>
<dbReference type="Gene3D" id="3.30.1330.20">
    <property type="entry name" value="Tubulin/FtsZ, C-terminal domain"/>
    <property type="match status" value="1"/>
</dbReference>
<sequence>VDNQRYIRKNISIKNNMAKINYMVVKPFYNLLCAGEEISSKYIGSRVLDAGDIIQTLAGWTVIGYGEVKLPRIRLFGEDKLHFREKVTETQKGAQAMDRAIGELSLKCNATDARKALYLLTGPPQEMSMDLIKELSASLKNIATEAIIRSGDYR</sequence>
<accession>X1LXN3</accession>
<protein>
    <recommendedName>
        <fullName evidence="3">Tubulin-like CetZ C-terminal domain-containing protein</fullName>
    </recommendedName>
</protein>
<comment type="caution">
    <text evidence="4">The sequence shown here is derived from an EMBL/GenBank/DDBJ whole genome shotgun (WGS) entry which is preliminary data.</text>
</comment>
<feature type="domain" description="Tubulin-like CetZ C-terminal" evidence="3">
    <location>
        <begin position="12"/>
        <end position="153"/>
    </location>
</feature>
<organism evidence="4">
    <name type="scientific">marine sediment metagenome</name>
    <dbReference type="NCBI Taxonomy" id="412755"/>
    <lineage>
        <taxon>unclassified sequences</taxon>
        <taxon>metagenomes</taxon>
        <taxon>ecological metagenomes</taxon>
    </lineage>
</organism>
<name>X1LXN3_9ZZZZ</name>